<name>G5JKE8_9STAP</name>
<reference evidence="2 3" key="1">
    <citation type="journal article" date="2012" name="BMC Genomics">
        <title>Comparative genomic analysis of the genus Staphylococcus including Staphylococcus aureus and its newly described sister species Staphylococcus simiae.</title>
        <authorList>
            <person name="Suzuki H."/>
            <person name="Lefebure T."/>
            <person name="Pavinski Bitar P."/>
            <person name="Stanhope M.J."/>
        </authorList>
    </citation>
    <scope>NUCLEOTIDE SEQUENCE [LARGE SCALE GENOMIC DNA]</scope>
    <source>
        <strain evidence="2 3">CCM 7213</strain>
    </source>
</reference>
<evidence type="ECO:0000313" key="2">
    <source>
        <dbReference type="EMBL" id="EHJ07319.1"/>
    </source>
</evidence>
<dbReference type="OrthoDB" id="9814826at2"/>
<dbReference type="Proteomes" id="UP000005413">
    <property type="component" value="Unassembled WGS sequence"/>
</dbReference>
<dbReference type="RefSeq" id="WP_002464650.1">
    <property type="nucleotide sequence ID" value="NZ_AEUN01000483.1"/>
</dbReference>
<protein>
    <submittedName>
        <fullName evidence="2">Transcriptional regulator, PadR family protein</fullName>
    </submittedName>
</protein>
<dbReference type="EMBL" id="AEUN01000483">
    <property type="protein sequence ID" value="EHJ07319.1"/>
    <property type="molecule type" value="Genomic_DNA"/>
</dbReference>
<comment type="caution">
    <text evidence="2">The sequence shown here is derived from an EMBL/GenBank/DDBJ whole genome shotgun (WGS) entry which is preliminary data.</text>
</comment>
<dbReference type="PANTHER" id="PTHR43252">
    <property type="entry name" value="TRANSCRIPTIONAL REGULATOR YQJI"/>
    <property type="match status" value="1"/>
</dbReference>
<dbReference type="PATRIC" id="fig|911238.3.peg.1710"/>
<dbReference type="AlphaFoldDB" id="G5JKE8"/>
<sequence>MFNRRHDMRAHMMKHEGFGFGKGFQNLGFGEPNSRNMRDRFFKKGNLQFIILQMLEEEPKHGYQIIKDLEGCFKGFYSPSPGSVYPILQMLEDRDFVSISQQGNKKVYSITQEGKDFLADNVDKDEFTQRLEQFKHMDFDKMHEAREQLQQVFKLMFKASQQAMKDDDQKQQFDHIIDQTTQQLKDFLGTEEDHKEK</sequence>
<proteinExistence type="predicted"/>
<organism evidence="2 3">
    <name type="scientific">Staphylococcus simiae CCM 7213 = CCUG 51256</name>
    <dbReference type="NCBI Taxonomy" id="911238"/>
    <lineage>
        <taxon>Bacteria</taxon>
        <taxon>Bacillati</taxon>
        <taxon>Bacillota</taxon>
        <taxon>Bacilli</taxon>
        <taxon>Bacillales</taxon>
        <taxon>Staphylococcaceae</taxon>
        <taxon>Staphylococcus</taxon>
    </lineage>
</organism>
<dbReference type="InterPro" id="IPR036390">
    <property type="entry name" value="WH_DNA-bd_sf"/>
</dbReference>
<dbReference type="SUPFAM" id="SSF46785">
    <property type="entry name" value="Winged helix' DNA-binding domain"/>
    <property type="match status" value="1"/>
</dbReference>
<evidence type="ECO:0000313" key="3">
    <source>
        <dbReference type="Proteomes" id="UP000005413"/>
    </source>
</evidence>
<gene>
    <name evidence="2" type="ORF">SS7213T_09799</name>
</gene>
<dbReference type="Pfam" id="PF03551">
    <property type="entry name" value="PadR"/>
    <property type="match status" value="1"/>
</dbReference>
<feature type="domain" description="Transcription regulator PadR N-terminal" evidence="1">
    <location>
        <begin position="51"/>
        <end position="119"/>
    </location>
</feature>
<dbReference type="Gene3D" id="1.10.10.10">
    <property type="entry name" value="Winged helix-like DNA-binding domain superfamily/Winged helix DNA-binding domain"/>
    <property type="match status" value="1"/>
</dbReference>
<keyword evidence="3" id="KW-1185">Reference proteome</keyword>
<dbReference type="InterPro" id="IPR005149">
    <property type="entry name" value="Tscrpt_reg_PadR_N"/>
</dbReference>
<accession>G5JKE8</accession>
<evidence type="ECO:0000259" key="1">
    <source>
        <dbReference type="Pfam" id="PF03551"/>
    </source>
</evidence>
<dbReference type="InterPro" id="IPR036388">
    <property type="entry name" value="WH-like_DNA-bd_sf"/>
</dbReference>
<dbReference type="PANTHER" id="PTHR43252:SF7">
    <property type="entry name" value="TRANSCRIPTIONAL REGULATOR YQJI"/>
    <property type="match status" value="1"/>
</dbReference>